<dbReference type="Gene3D" id="3.30.460.40">
    <property type="match status" value="1"/>
</dbReference>
<gene>
    <name evidence="1" type="ORF">Sipo8835_09350</name>
</gene>
<reference evidence="1 2" key="1">
    <citation type="submission" date="2019-03" db="EMBL/GenBank/DDBJ databases">
        <title>Comparative genomic analyses of the sweetpotato soil rot pathogen, Streptomyces ipomoeae.</title>
        <authorList>
            <person name="Ruschel Soares N."/>
            <person name="Badger J.H."/>
            <person name="Huguet-Tapia J.C."/>
            <person name="Clark C.A."/>
            <person name="Pettis G.S."/>
        </authorList>
    </citation>
    <scope>NUCLEOTIDE SEQUENCE [LARGE SCALE GENOMIC DNA]</scope>
    <source>
        <strain evidence="1 2">88-35</strain>
    </source>
</reference>
<dbReference type="EMBL" id="SPAZ01000077">
    <property type="protein sequence ID" value="TQE36864.1"/>
    <property type="molecule type" value="Genomic_DNA"/>
</dbReference>
<protein>
    <submittedName>
        <fullName evidence="1">Aminoglycoside nucleotidyltransferase</fullName>
    </submittedName>
</protein>
<dbReference type="Pfam" id="PF10706">
    <property type="entry name" value="Aminoglyc_resit"/>
    <property type="match status" value="1"/>
</dbReference>
<dbReference type="Proteomes" id="UP000318720">
    <property type="component" value="Unassembled WGS sequence"/>
</dbReference>
<comment type="caution">
    <text evidence="1">The sequence shown here is derived from an EMBL/GenBank/DDBJ whole genome shotgun (WGS) entry which is preliminary data.</text>
</comment>
<evidence type="ECO:0000313" key="2">
    <source>
        <dbReference type="Proteomes" id="UP000318720"/>
    </source>
</evidence>
<dbReference type="AlphaFoldDB" id="A0AAE9B1Y5"/>
<dbReference type="InterPro" id="IPR019646">
    <property type="entry name" value="Aminoglyc_AdlTrfase"/>
</dbReference>
<evidence type="ECO:0000313" key="1">
    <source>
        <dbReference type="EMBL" id="TQE36864.1"/>
    </source>
</evidence>
<organism evidence="1 2">
    <name type="scientific">Streptomyces ipomoeae</name>
    <dbReference type="NCBI Taxonomy" id="103232"/>
    <lineage>
        <taxon>Bacteria</taxon>
        <taxon>Bacillati</taxon>
        <taxon>Actinomycetota</taxon>
        <taxon>Actinomycetes</taxon>
        <taxon>Kitasatosporales</taxon>
        <taxon>Streptomycetaceae</taxon>
        <taxon>Streptomyces</taxon>
    </lineage>
</organism>
<name>A0AAE9B1Y5_9ACTN</name>
<proteinExistence type="predicted"/>
<sequence length="195" mass="21234">MWGRSGLYPDSVSRYSMSAKDVVALVERLDAHGVDACVSGGWGVDALLGEQTREHSDLDVWAPAAHLESLFVAFAEAGVDRIFPWPGDRPWNFVLHDGVRLRVDLHLYEPLPDGSLYYGSVVEGGPFPAEALAGRGSIAGTAVRCESAEWAVRWHTGYPARDVDRHDVPLLCQRFGIPLPKGFGPLEERSPSGPA</sequence>
<accession>A0AAE9B1Y5</accession>